<dbReference type="EMBL" id="BAAASG010000002">
    <property type="protein sequence ID" value="GAA2473590.1"/>
    <property type="molecule type" value="Genomic_DNA"/>
</dbReference>
<evidence type="ECO:0008006" key="3">
    <source>
        <dbReference type="Google" id="ProtNLM"/>
    </source>
</evidence>
<sequence>MRKVRRAKVLGWRWRSNPLRRRSDVLEAWIVLAAWAAATAGAVAAGMVGAQAAQRVVNEDRAGRRPVSAVVVKTVAGSGRDVVTGVRYDRVLATVRWSDGKGTAHTGTVDVKPPAKPGGEVRAWTDAHGRLVSAPVNAGEAATRVVLAGTGVGLATGLTVLGGGQLVRLRVQRRATERWGAEWERVGREWGHTTG</sequence>
<evidence type="ECO:0000313" key="1">
    <source>
        <dbReference type="EMBL" id="GAA2473590.1"/>
    </source>
</evidence>
<accession>A0ABP5Y590</accession>
<reference evidence="2" key="1">
    <citation type="journal article" date="2019" name="Int. J. Syst. Evol. Microbiol.">
        <title>The Global Catalogue of Microorganisms (GCM) 10K type strain sequencing project: providing services to taxonomists for standard genome sequencing and annotation.</title>
        <authorList>
            <consortium name="The Broad Institute Genomics Platform"/>
            <consortium name="The Broad Institute Genome Sequencing Center for Infectious Disease"/>
            <person name="Wu L."/>
            <person name="Ma J."/>
        </authorList>
    </citation>
    <scope>NUCLEOTIDE SEQUENCE [LARGE SCALE GENOMIC DNA]</scope>
    <source>
        <strain evidence="2">JCM 4395</strain>
    </source>
</reference>
<dbReference type="InterPro" id="IPR039708">
    <property type="entry name" value="MT1774/Rv1733c-like"/>
</dbReference>
<protein>
    <recommendedName>
        <fullName evidence="3">Integral membrane protein</fullName>
    </recommendedName>
</protein>
<keyword evidence="2" id="KW-1185">Reference proteome</keyword>
<dbReference type="PANTHER" id="PTHR42305">
    <property type="entry name" value="MEMBRANE PROTEIN RV1733C-RELATED"/>
    <property type="match status" value="1"/>
</dbReference>
<comment type="caution">
    <text evidence="1">The sequence shown here is derived from an EMBL/GenBank/DDBJ whole genome shotgun (WGS) entry which is preliminary data.</text>
</comment>
<evidence type="ECO:0000313" key="2">
    <source>
        <dbReference type="Proteomes" id="UP001501777"/>
    </source>
</evidence>
<dbReference type="Proteomes" id="UP001501777">
    <property type="component" value="Unassembled WGS sequence"/>
</dbReference>
<dbReference type="RefSeq" id="WP_344398395.1">
    <property type="nucleotide sequence ID" value="NZ_BAAASG010000002.1"/>
</dbReference>
<name>A0ABP5Y590_STRLO</name>
<proteinExistence type="predicted"/>
<organism evidence="1 2">
    <name type="scientific">Streptomyces longisporus</name>
    <dbReference type="NCBI Taxonomy" id="1948"/>
    <lineage>
        <taxon>Bacteria</taxon>
        <taxon>Bacillati</taxon>
        <taxon>Actinomycetota</taxon>
        <taxon>Actinomycetes</taxon>
        <taxon>Kitasatosporales</taxon>
        <taxon>Streptomycetaceae</taxon>
        <taxon>Streptomyces</taxon>
    </lineage>
</organism>
<gene>
    <name evidence="1" type="ORF">GCM10010276_05680</name>
</gene>
<dbReference type="PANTHER" id="PTHR42305:SF1">
    <property type="entry name" value="MEMBRANE PROTEIN RV1733C-RELATED"/>
    <property type="match status" value="1"/>
</dbReference>